<dbReference type="NCBIfam" id="TIGR03298">
    <property type="entry name" value="argP"/>
    <property type="match status" value="1"/>
</dbReference>
<dbReference type="EMBL" id="JALXSQ010000021">
    <property type="protein sequence ID" value="MCT2042969.1"/>
    <property type="molecule type" value="Genomic_DNA"/>
</dbReference>
<dbReference type="SUPFAM" id="SSF46785">
    <property type="entry name" value="Winged helix' DNA-binding domain"/>
    <property type="match status" value="1"/>
</dbReference>
<evidence type="ECO:0000256" key="5">
    <source>
        <dbReference type="ARBA" id="ARBA00023163"/>
    </source>
</evidence>
<comment type="similarity">
    <text evidence="1">Belongs to the LysR transcriptional regulatory family.</text>
</comment>
<dbReference type="InterPro" id="IPR000847">
    <property type="entry name" value="LysR_HTH_N"/>
</dbReference>
<dbReference type="InterPro" id="IPR005119">
    <property type="entry name" value="LysR_subst-bd"/>
</dbReference>
<protein>
    <submittedName>
        <fullName evidence="7">LysR family transcriptional regulator ArgP</fullName>
    </submittedName>
</protein>
<evidence type="ECO:0000256" key="4">
    <source>
        <dbReference type="ARBA" id="ARBA00023159"/>
    </source>
</evidence>
<keyword evidence="4" id="KW-0010">Activator</keyword>
<dbReference type="NCBIfam" id="NF002964">
    <property type="entry name" value="PRK03635.1"/>
    <property type="match status" value="1"/>
</dbReference>
<keyword evidence="2" id="KW-0805">Transcription regulation</keyword>
<evidence type="ECO:0000256" key="3">
    <source>
        <dbReference type="ARBA" id="ARBA00023125"/>
    </source>
</evidence>
<comment type="caution">
    <text evidence="7">The sequence shown here is derived from an EMBL/GenBank/DDBJ whole genome shotgun (WGS) entry which is preliminary data.</text>
</comment>
<keyword evidence="8" id="KW-1185">Reference proteome</keyword>
<dbReference type="Gene3D" id="1.10.10.10">
    <property type="entry name" value="Winged helix-like DNA-binding domain superfamily/Winged helix DNA-binding domain"/>
    <property type="match status" value="1"/>
</dbReference>
<name>A0ABT2HXC8_9MICO</name>
<dbReference type="Proteomes" id="UP001525379">
    <property type="component" value="Unassembled WGS sequence"/>
</dbReference>
<evidence type="ECO:0000256" key="1">
    <source>
        <dbReference type="ARBA" id="ARBA00009437"/>
    </source>
</evidence>
<dbReference type="InterPro" id="IPR036390">
    <property type="entry name" value="WH_DNA-bd_sf"/>
</dbReference>
<keyword evidence="3" id="KW-0238">DNA-binding</keyword>
<dbReference type="PROSITE" id="PS50931">
    <property type="entry name" value="HTH_LYSR"/>
    <property type="match status" value="1"/>
</dbReference>
<evidence type="ECO:0000313" key="7">
    <source>
        <dbReference type="EMBL" id="MCT2042969.1"/>
    </source>
</evidence>
<keyword evidence="5" id="KW-0804">Transcription</keyword>
<dbReference type="InterPro" id="IPR017685">
    <property type="entry name" value="ArgP"/>
</dbReference>
<dbReference type="InterPro" id="IPR050176">
    <property type="entry name" value="LTTR"/>
</dbReference>
<evidence type="ECO:0000313" key="8">
    <source>
        <dbReference type="Proteomes" id="UP001525379"/>
    </source>
</evidence>
<feature type="domain" description="HTH lysR-type" evidence="6">
    <location>
        <begin position="1"/>
        <end position="58"/>
    </location>
</feature>
<dbReference type="InterPro" id="IPR036388">
    <property type="entry name" value="WH-like_DNA-bd_sf"/>
</dbReference>
<evidence type="ECO:0000256" key="2">
    <source>
        <dbReference type="ARBA" id="ARBA00023015"/>
    </source>
</evidence>
<gene>
    <name evidence="7" type="ORF">M3D15_06450</name>
</gene>
<sequence length="294" mass="32275">MNLEQLRALRAVIDEESFEGAAYELGVSPSAISQRIKALEVSVGHVLIRRGTPCVSTSAGEVLLTMARQVEWLEAETLASLSGTQHPAQRVSTPLAVNADSLATWFREVFPIAADWDDLTLELTIADESVSTELLRRGEVLGAVTSTNTPVHGCTVTRLGVMRFVPVASPAFLERFPLTDSRGWAEAPVLRFNTDDAIQLRFLARRGIDVPTPTHQVPSSEGFFDAVTRGLGWGLVPEPQLRSGHGQELVVLNDDFEDVSLYWQRWSLRSERLDRITEALVATAAAHLRPLDAP</sequence>
<proteinExistence type="inferred from homology"/>
<dbReference type="Gene3D" id="3.40.190.290">
    <property type="match status" value="1"/>
</dbReference>
<dbReference type="Pfam" id="PF03466">
    <property type="entry name" value="LysR_substrate"/>
    <property type="match status" value="1"/>
</dbReference>
<dbReference type="PANTHER" id="PTHR30579">
    <property type="entry name" value="TRANSCRIPTIONAL REGULATOR"/>
    <property type="match status" value="1"/>
</dbReference>
<organism evidence="7 8">
    <name type="scientific">Pseudoclavibacter albus</name>
    <dbReference type="NCBI Taxonomy" id="272241"/>
    <lineage>
        <taxon>Bacteria</taxon>
        <taxon>Bacillati</taxon>
        <taxon>Actinomycetota</taxon>
        <taxon>Actinomycetes</taxon>
        <taxon>Micrococcales</taxon>
        <taxon>Microbacteriaceae</taxon>
        <taxon>Pseudoclavibacter</taxon>
    </lineage>
</organism>
<reference evidence="7 8" key="1">
    <citation type="submission" date="2022-04" db="EMBL/GenBank/DDBJ databases">
        <title>Human microbiome associated bacterial genomes.</title>
        <authorList>
            <person name="Sandstrom S."/>
            <person name="Salamzade R."/>
            <person name="Kalan L.R."/>
        </authorList>
    </citation>
    <scope>NUCLEOTIDE SEQUENCE [LARGE SCALE GENOMIC DNA]</scope>
    <source>
        <strain evidence="8">p3-SID1799</strain>
    </source>
</reference>
<accession>A0ABT2HXC8</accession>
<dbReference type="Pfam" id="PF00126">
    <property type="entry name" value="HTH_1"/>
    <property type="match status" value="1"/>
</dbReference>
<evidence type="ECO:0000259" key="6">
    <source>
        <dbReference type="PROSITE" id="PS50931"/>
    </source>
</evidence>
<dbReference type="PANTHER" id="PTHR30579:SF2">
    <property type="entry name" value="HTH-TYPE TRANSCRIPTIONAL REGULATOR ARGP"/>
    <property type="match status" value="1"/>
</dbReference>
<dbReference type="RefSeq" id="WP_206395553.1">
    <property type="nucleotide sequence ID" value="NZ_JAFDPW010000005.1"/>
</dbReference>
<dbReference type="SUPFAM" id="SSF53850">
    <property type="entry name" value="Periplasmic binding protein-like II"/>
    <property type="match status" value="1"/>
</dbReference>